<reference evidence="1" key="1">
    <citation type="submission" date="2016-03" db="EMBL/GenBank/DDBJ databases">
        <title>Mechanisms controlling the formation of the plant cell surface in tip-growing cells are functionally conserved among land plants.</title>
        <authorList>
            <person name="Honkanen S."/>
            <person name="Jones V.A."/>
            <person name="Morieri G."/>
            <person name="Champion C."/>
            <person name="Hetherington A.J."/>
            <person name="Kelly S."/>
            <person name="Saint-Marcoux D."/>
            <person name="Proust H."/>
            <person name="Prescott H."/>
            <person name="Dolan L."/>
        </authorList>
    </citation>
    <scope>NUCLEOTIDE SEQUENCE [LARGE SCALE GENOMIC DNA]</scope>
    <source>
        <tissue evidence="1">Whole gametophyte</tissue>
    </source>
</reference>
<accession>A0A176VZA3</accession>
<evidence type="ECO:0000313" key="2">
    <source>
        <dbReference type="Proteomes" id="UP000077202"/>
    </source>
</evidence>
<name>A0A176VZA3_MARPO</name>
<dbReference type="Proteomes" id="UP000077202">
    <property type="component" value="Unassembled WGS sequence"/>
</dbReference>
<sequence length="220" mass="23844">MRQSISNPGLGLLIKRVDQNLAAQESVDRLLLEPFRCCRILAVDIRQELVYPRDSTEAAGGLPFKRSSASVERFMGHLLSISKIGRDSSGLHGHVPELQLLAPSHLLNGAVAKVLAALFDLGTWASSVENPIIEKVVFITLRLSVWVLHRLILTEAVKVSSHGAQICCAVYAQRGLHALSTAMETHAIPSDETRSPGSNLILSSNPATYFTISTTLIASQ</sequence>
<comment type="caution">
    <text evidence="1">The sequence shown here is derived from an EMBL/GenBank/DDBJ whole genome shotgun (WGS) entry which is preliminary data.</text>
</comment>
<gene>
    <name evidence="1" type="ORF">AXG93_1480s1110</name>
</gene>
<protein>
    <submittedName>
        <fullName evidence="1">Uncharacterized protein</fullName>
    </submittedName>
</protein>
<evidence type="ECO:0000313" key="1">
    <source>
        <dbReference type="EMBL" id="OAE26087.1"/>
    </source>
</evidence>
<dbReference type="AlphaFoldDB" id="A0A176VZA3"/>
<proteinExistence type="predicted"/>
<keyword evidence="2" id="KW-1185">Reference proteome</keyword>
<organism evidence="1 2">
    <name type="scientific">Marchantia polymorpha subsp. ruderalis</name>
    <dbReference type="NCBI Taxonomy" id="1480154"/>
    <lineage>
        <taxon>Eukaryota</taxon>
        <taxon>Viridiplantae</taxon>
        <taxon>Streptophyta</taxon>
        <taxon>Embryophyta</taxon>
        <taxon>Marchantiophyta</taxon>
        <taxon>Marchantiopsida</taxon>
        <taxon>Marchantiidae</taxon>
        <taxon>Marchantiales</taxon>
        <taxon>Marchantiaceae</taxon>
        <taxon>Marchantia</taxon>
    </lineage>
</organism>
<dbReference type="EMBL" id="LVLJ01002258">
    <property type="protein sequence ID" value="OAE26087.1"/>
    <property type="molecule type" value="Genomic_DNA"/>
</dbReference>